<name>A0A6I4MNG2_9ACTN</name>
<dbReference type="Pfam" id="PF13581">
    <property type="entry name" value="HATPase_c_2"/>
    <property type="match status" value="1"/>
</dbReference>
<dbReference type="AlphaFoldDB" id="A0A6I4MNG2"/>
<keyword evidence="1" id="KW-0723">Serine/threonine-protein kinase</keyword>
<keyword evidence="4" id="KW-1185">Reference proteome</keyword>
<evidence type="ECO:0000259" key="2">
    <source>
        <dbReference type="Pfam" id="PF13581"/>
    </source>
</evidence>
<comment type="caution">
    <text evidence="3">The sequence shown here is derived from an EMBL/GenBank/DDBJ whole genome shotgun (WGS) entry which is preliminary data.</text>
</comment>
<dbReference type="InterPro" id="IPR036890">
    <property type="entry name" value="HATPase_C_sf"/>
</dbReference>
<dbReference type="GO" id="GO:0004674">
    <property type="term" value="F:protein serine/threonine kinase activity"/>
    <property type="evidence" value="ECO:0007669"/>
    <property type="project" value="UniProtKB-KW"/>
</dbReference>
<keyword evidence="3" id="KW-0067">ATP-binding</keyword>
<dbReference type="Gene3D" id="3.30.565.10">
    <property type="entry name" value="Histidine kinase-like ATPase, C-terminal domain"/>
    <property type="match status" value="1"/>
</dbReference>
<dbReference type="InterPro" id="IPR050267">
    <property type="entry name" value="Anti-sigma-factor_SerPK"/>
</dbReference>
<dbReference type="GO" id="GO:0005524">
    <property type="term" value="F:ATP binding"/>
    <property type="evidence" value="ECO:0007669"/>
    <property type="project" value="UniProtKB-KW"/>
</dbReference>
<dbReference type="RefSeq" id="WP_151599094.1">
    <property type="nucleotide sequence ID" value="NZ_WBMS02000052.1"/>
</dbReference>
<dbReference type="InterPro" id="IPR003594">
    <property type="entry name" value="HATPase_dom"/>
</dbReference>
<keyword evidence="1" id="KW-0808">Transferase</keyword>
<dbReference type="Proteomes" id="UP000462055">
    <property type="component" value="Unassembled WGS sequence"/>
</dbReference>
<keyword evidence="3" id="KW-0547">Nucleotide-binding</keyword>
<keyword evidence="1" id="KW-0418">Kinase</keyword>
<evidence type="ECO:0000256" key="1">
    <source>
        <dbReference type="ARBA" id="ARBA00022527"/>
    </source>
</evidence>
<evidence type="ECO:0000313" key="3">
    <source>
        <dbReference type="EMBL" id="MWA06510.1"/>
    </source>
</evidence>
<sequence>MRPLGKRVFPASPEQVGIVRRWAATRHHDGHPAHDDCALLVSETFTNAVRYSSGDQVEVSVFGDARAMRVEVVDGGGQTLPHYRDDPCGEGGRGLPIMQALASDWGFDRLETGQLRVWFVVGDPAQRRLQQTSA</sequence>
<dbReference type="SUPFAM" id="SSF55874">
    <property type="entry name" value="ATPase domain of HSP90 chaperone/DNA topoisomerase II/histidine kinase"/>
    <property type="match status" value="1"/>
</dbReference>
<gene>
    <name evidence="3" type="ORF">F8568_040415</name>
</gene>
<dbReference type="PANTHER" id="PTHR35526">
    <property type="entry name" value="ANTI-SIGMA-F FACTOR RSBW-RELATED"/>
    <property type="match status" value="1"/>
</dbReference>
<reference evidence="3" key="1">
    <citation type="submission" date="2019-12" db="EMBL/GenBank/DDBJ databases">
        <title>Actinomadura physcomitrii sp. nov., a novel actinomycete isolated from moss [Physcomitrium sphaericum (Ludw) Fuernr].</title>
        <authorList>
            <person name="Zhuang X."/>
        </authorList>
    </citation>
    <scope>NUCLEOTIDE SEQUENCE [LARGE SCALE GENOMIC DNA]</scope>
    <source>
        <strain evidence="3">LD22</strain>
    </source>
</reference>
<evidence type="ECO:0000313" key="4">
    <source>
        <dbReference type="Proteomes" id="UP000462055"/>
    </source>
</evidence>
<protein>
    <submittedName>
        <fullName evidence="3">ATP-binding protein</fullName>
    </submittedName>
</protein>
<dbReference type="CDD" id="cd16936">
    <property type="entry name" value="HATPase_RsbW-like"/>
    <property type="match status" value="1"/>
</dbReference>
<feature type="domain" description="Histidine kinase/HSP90-like ATPase" evidence="2">
    <location>
        <begin position="9"/>
        <end position="118"/>
    </location>
</feature>
<dbReference type="EMBL" id="WBMS02000052">
    <property type="protein sequence ID" value="MWA06510.1"/>
    <property type="molecule type" value="Genomic_DNA"/>
</dbReference>
<organism evidence="3 4">
    <name type="scientific">Actinomadura physcomitrii</name>
    <dbReference type="NCBI Taxonomy" id="2650748"/>
    <lineage>
        <taxon>Bacteria</taxon>
        <taxon>Bacillati</taxon>
        <taxon>Actinomycetota</taxon>
        <taxon>Actinomycetes</taxon>
        <taxon>Streptosporangiales</taxon>
        <taxon>Thermomonosporaceae</taxon>
        <taxon>Actinomadura</taxon>
    </lineage>
</organism>
<proteinExistence type="predicted"/>
<dbReference type="PANTHER" id="PTHR35526:SF3">
    <property type="entry name" value="ANTI-SIGMA-F FACTOR RSBW"/>
    <property type="match status" value="1"/>
</dbReference>
<accession>A0A6I4MNG2</accession>